<evidence type="ECO:0000256" key="5">
    <source>
        <dbReference type="ARBA" id="ARBA00022692"/>
    </source>
</evidence>
<gene>
    <name evidence="9" type="ORF">GQ61_04475</name>
</gene>
<evidence type="ECO:0000256" key="2">
    <source>
        <dbReference type="ARBA" id="ARBA00007613"/>
    </source>
</evidence>
<keyword evidence="8" id="KW-0175">Coiled coil</keyword>
<dbReference type="GO" id="GO:1990281">
    <property type="term" value="C:efflux pump complex"/>
    <property type="evidence" value="ECO:0007669"/>
    <property type="project" value="TreeGrafter"/>
</dbReference>
<evidence type="ECO:0000256" key="1">
    <source>
        <dbReference type="ARBA" id="ARBA00004442"/>
    </source>
</evidence>
<dbReference type="PANTHER" id="PTHR30026:SF22">
    <property type="entry name" value="OUTER MEMBRANE EFFLUX PROTEIN"/>
    <property type="match status" value="1"/>
</dbReference>
<sequence>MKQNISLKKLFLISSAVVVLLEPVAAQSPEPENPEIGLLYAEEKAVEKVLQSGIQHGTLTSDHPFITALTLAYQQNSNLLAKIREQYSVHEDVSIARSGFLPSLSVTSSVGKNWQAVESPPPGGAALSRPTSASVTLKQSLYAGGSTLANTKAAEIGVHAGLESFRSTEQDVLLSAVQVYLDLWYKRAAVELKKTQVKVLEKTLEQALAQAEVGEKTLTDVSQAKSALAQAKSELIAAAQDAKTAEGSYINTIGSPPTDLTPPPALDEAMDTPKTKEEAIKKANKDHPNVVSANYSLAAAKKGVDVREGLLLPSVDLNANAGRDLQSRGAHSRSNSAQATVSLTVPILNGGGSDWANLRKAYHAEAQKRVEARKALQQSTANAISAWESWVGAKNRIAQLTVQVQAAELSVQGARQESLVGERTLLDALITEQNLVTAQTELVKAQRDYLIAGYTLLSAMGSMTARNLKLPTTQHDVQGHYDLVNDRWFGTAGTDY</sequence>
<name>A0A1W6N4A1_9PROT</name>
<evidence type="ECO:0000256" key="7">
    <source>
        <dbReference type="ARBA" id="ARBA00023237"/>
    </source>
</evidence>
<keyword evidence="3" id="KW-0813">Transport</keyword>
<dbReference type="GO" id="GO:0015562">
    <property type="term" value="F:efflux transmembrane transporter activity"/>
    <property type="evidence" value="ECO:0007669"/>
    <property type="project" value="InterPro"/>
</dbReference>
<dbReference type="Gene3D" id="1.20.1600.10">
    <property type="entry name" value="Outer membrane efflux proteins (OEP)"/>
    <property type="match status" value="1"/>
</dbReference>
<evidence type="ECO:0000313" key="9">
    <source>
        <dbReference type="EMBL" id="ARN84683.1"/>
    </source>
</evidence>
<dbReference type="GO" id="GO:0015288">
    <property type="term" value="F:porin activity"/>
    <property type="evidence" value="ECO:0007669"/>
    <property type="project" value="TreeGrafter"/>
</dbReference>
<feature type="coiled-coil region" evidence="8">
    <location>
        <begin position="190"/>
        <end position="241"/>
    </location>
</feature>
<dbReference type="Pfam" id="PF02321">
    <property type="entry name" value="OEP"/>
    <property type="match status" value="2"/>
</dbReference>
<keyword evidence="4" id="KW-1134">Transmembrane beta strand</keyword>
<evidence type="ECO:0000256" key="4">
    <source>
        <dbReference type="ARBA" id="ARBA00022452"/>
    </source>
</evidence>
<keyword evidence="6" id="KW-0472">Membrane</keyword>
<proteinExistence type="inferred from homology"/>
<dbReference type="EMBL" id="CP008743">
    <property type="protein sequence ID" value="ARN84683.1"/>
    <property type="molecule type" value="Genomic_DNA"/>
</dbReference>
<dbReference type="InterPro" id="IPR010130">
    <property type="entry name" value="T1SS_OMP_TolC"/>
</dbReference>
<dbReference type="NCBIfam" id="TIGR01844">
    <property type="entry name" value="type_I_sec_TolC"/>
    <property type="match status" value="1"/>
</dbReference>
<accession>A0A1W6N4A1</accession>
<dbReference type="RefSeq" id="WP_085784144.1">
    <property type="nucleotide sequence ID" value="NZ_CP008743.1"/>
</dbReference>
<evidence type="ECO:0000256" key="8">
    <source>
        <dbReference type="SAM" id="Coils"/>
    </source>
</evidence>
<dbReference type="STRING" id="1414854.GQ61_04475"/>
<reference evidence="9 10" key="1">
    <citation type="submission" date="2014-06" db="EMBL/GenBank/DDBJ databases">
        <title>The genome of the endonuclear symbiont Nucleicultrix amoebiphila.</title>
        <authorList>
            <person name="Schulz F."/>
            <person name="Horn M."/>
        </authorList>
    </citation>
    <scope>NUCLEOTIDE SEQUENCE [LARGE SCALE GENOMIC DNA]</scope>
    <source>
        <strain evidence="9 10">FS5</strain>
    </source>
</reference>
<keyword evidence="7" id="KW-0998">Cell outer membrane</keyword>
<dbReference type="PANTHER" id="PTHR30026">
    <property type="entry name" value="OUTER MEMBRANE PROTEIN TOLC"/>
    <property type="match status" value="1"/>
</dbReference>
<dbReference type="GO" id="GO:0009279">
    <property type="term" value="C:cell outer membrane"/>
    <property type="evidence" value="ECO:0007669"/>
    <property type="project" value="UniProtKB-SubCell"/>
</dbReference>
<comment type="similarity">
    <text evidence="2">Belongs to the outer membrane factor (OMF) (TC 1.B.17) family.</text>
</comment>
<dbReference type="SUPFAM" id="SSF56954">
    <property type="entry name" value="Outer membrane efflux proteins (OEP)"/>
    <property type="match status" value="1"/>
</dbReference>
<dbReference type="Proteomes" id="UP000237351">
    <property type="component" value="Chromosome"/>
</dbReference>
<evidence type="ECO:0000313" key="10">
    <source>
        <dbReference type="Proteomes" id="UP000237351"/>
    </source>
</evidence>
<comment type="subcellular location">
    <subcellularLocation>
        <location evidence="1">Cell outer membrane</location>
    </subcellularLocation>
</comment>
<dbReference type="InterPro" id="IPR051906">
    <property type="entry name" value="TolC-like"/>
</dbReference>
<organism evidence="9 10">
    <name type="scientific">Candidatus Nucleicultrix amoebiphila FS5</name>
    <dbReference type="NCBI Taxonomy" id="1414854"/>
    <lineage>
        <taxon>Bacteria</taxon>
        <taxon>Pseudomonadati</taxon>
        <taxon>Pseudomonadota</taxon>
        <taxon>Alphaproteobacteria</taxon>
        <taxon>Holosporales</taxon>
        <taxon>Candidatus Nucleicultricaceae</taxon>
        <taxon>Candidatus Nucleicultrix</taxon>
    </lineage>
</organism>
<dbReference type="OrthoDB" id="9789368at2"/>
<protein>
    <recommendedName>
        <fullName evidence="11">Type I secretion protein TolC</fullName>
    </recommendedName>
</protein>
<dbReference type="KEGG" id="naf:GQ61_04475"/>
<evidence type="ECO:0008006" key="11">
    <source>
        <dbReference type="Google" id="ProtNLM"/>
    </source>
</evidence>
<dbReference type="AlphaFoldDB" id="A0A1W6N4A1"/>
<keyword evidence="5" id="KW-0812">Transmembrane</keyword>
<evidence type="ECO:0000256" key="6">
    <source>
        <dbReference type="ARBA" id="ARBA00023136"/>
    </source>
</evidence>
<keyword evidence="10" id="KW-1185">Reference proteome</keyword>
<dbReference type="InterPro" id="IPR003423">
    <property type="entry name" value="OMP_efflux"/>
</dbReference>
<evidence type="ECO:0000256" key="3">
    <source>
        <dbReference type="ARBA" id="ARBA00022448"/>
    </source>
</evidence>